<dbReference type="Proteomes" id="UP001501788">
    <property type="component" value="Unassembled WGS sequence"/>
</dbReference>
<dbReference type="Gene3D" id="3.20.20.80">
    <property type="entry name" value="Glycosidases"/>
    <property type="match status" value="1"/>
</dbReference>
<gene>
    <name evidence="1" type="ORF">GCM10023090_04680</name>
</gene>
<proteinExistence type="predicted"/>
<evidence type="ECO:0000313" key="2">
    <source>
        <dbReference type="Proteomes" id="UP001501788"/>
    </source>
</evidence>
<organism evidence="1 2">
    <name type="scientific">Acidovorax lacteus</name>
    <dbReference type="NCBI Taxonomy" id="1924988"/>
    <lineage>
        <taxon>Bacteria</taxon>
        <taxon>Pseudomonadati</taxon>
        <taxon>Pseudomonadota</taxon>
        <taxon>Betaproteobacteria</taxon>
        <taxon>Burkholderiales</taxon>
        <taxon>Comamonadaceae</taxon>
        <taxon>Acidovorax</taxon>
    </lineage>
</organism>
<accession>A0ABP8KZ36</accession>
<evidence type="ECO:0000313" key="1">
    <source>
        <dbReference type="EMBL" id="GAA4419018.1"/>
    </source>
</evidence>
<sequence>MVSQTLDALGPSTTEDYVVGYTLHIPLLQLFRPSETGGWRVDREAVHRLVATVAEVPRPVLLYLFSTHFGVESQIEAELARDPKNMAVTVDGPLPPDRYYGIPIYPWSVARRDNELTHRREEAIGAVAEAVCALPRPAQQRIVGTTILGEVHQLFPDFSAGMGFDRAYRITDYSPVSVEGFQRFLQHRFGTVQALNAAIGAQFESWQEVLPPGRDIRSDTLRRFEEHLDPYAHGIVPVSGWVFDQRQRQPTIRVLVNGQERGVSKARLGRQDVAEALPGLGTADVGWRVDLDVRTWAPGRYAVEVVLDRPGDLPLLLGVREIALVDRAQSTPPPVPPYTRQPFATDDPGVRFAVDTPKPGLAVFVNPLVPWWHAFRALQVRDHLQHFARLLDKTCLGERPVFTHQIIPFTNPGWDSTRFASEASLQPGHGMELGISLYGEAAMGASVQEWLGQQRGQPVGPGQASFFRRYGVTEFHPLRPLEAAELHGVLQGHRAEGAQFVSFFLEPAHSQAPVANWASFDRRNTQYGSDRLYTAVQGVLAARNGMQTRCEGVERRAIRPPDTLASRAGVPYSNR</sequence>
<evidence type="ECO:0008006" key="3">
    <source>
        <dbReference type="Google" id="ProtNLM"/>
    </source>
</evidence>
<name>A0ABP8KZ36_9BURK</name>
<protein>
    <recommendedName>
        <fullName evidence="3">Glycoside hydrolase family 57 N-terminal domain-containing protein</fullName>
    </recommendedName>
</protein>
<dbReference type="EMBL" id="BAABEX010000004">
    <property type="protein sequence ID" value="GAA4419018.1"/>
    <property type="molecule type" value="Genomic_DNA"/>
</dbReference>
<reference evidence="2" key="1">
    <citation type="journal article" date="2019" name="Int. J. Syst. Evol. Microbiol.">
        <title>The Global Catalogue of Microorganisms (GCM) 10K type strain sequencing project: providing services to taxonomists for standard genome sequencing and annotation.</title>
        <authorList>
            <consortium name="The Broad Institute Genomics Platform"/>
            <consortium name="The Broad Institute Genome Sequencing Center for Infectious Disease"/>
            <person name="Wu L."/>
            <person name="Ma J."/>
        </authorList>
    </citation>
    <scope>NUCLEOTIDE SEQUENCE [LARGE SCALE GENOMIC DNA]</scope>
    <source>
        <strain evidence="2">JCM 31890</strain>
    </source>
</reference>
<comment type="caution">
    <text evidence="1">The sequence shown here is derived from an EMBL/GenBank/DDBJ whole genome shotgun (WGS) entry which is preliminary data.</text>
</comment>
<keyword evidence="2" id="KW-1185">Reference proteome</keyword>